<dbReference type="PROSITE" id="PS50600">
    <property type="entry name" value="ULP_PROTEASE"/>
    <property type="match status" value="1"/>
</dbReference>
<dbReference type="Proteomes" id="UP000515129">
    <property type="component" value="Unplaced"/>
</dbReference>
<gene>
    <name evidence="13" type="primary">LOC113098329</name>
</gene>
<dbReference type="Gene3D" id="3.30.40.10">
    <property type="entry name" value="Zinc/RING finger domain, C3HC4 (zinc finger)"/>
    <property type="match status" value="1"/>
</dbReference>
<evidence type="ECO:0000313" key="13">
    <source>
        <dbReference type="RefSeq" id="XP_026119143.1"/>
    </source>
</evidence>
<dbReference type="GO" id="GO:0006508">
    <property type="term" value="P:proteolysis"/>
    <property type="evidence" value="ECO:0007669"/>
    <property type="project" value="UniProtKB-KW"/>
</dbReference>
<dbReference type="OrthoDB" id="413122at2759"/>
<keyword evidence="5" id="KW-0378">Hydrolase</keyword>
<dbReference type="InterPro" id="IPR038765">
    <property type="entry name" value="Papain-like_cys_pep_sf"/>
</dbReference>
<evidence type="ECO:0000313" key="12">
    <source>
        <dbReference type="Proteomes" id="UP000515129"/>
    </source>
</evidence>
<keyword evidence="6" id="KW-0788">Thiol protease</keyword>
<keyword evidence="12" id="KW-1185">Reference proteome</keyword>
<evidence type="ECO:0000259" key="10">
    <source>
        <dbReference type="PROSITE" id="PS50016"/>
    </source>
</evidence>
<dbReference type="PROSITE" id="PS50016">
    <property type="entry name" value="ZF_PHD_2"/>
    <property type="match status" value="1"/>
</dbReference>
<keyword evidence="2" id="KW-0645">Protease</keyword>
<proteinExistence type="inferred from homology"/>
<feature type="region of interest" description="Disordered" evidence="9">
    <location>
        <begin position="656"/>
        <end position="676"/>
    </location>
</feature>
<dbReference type="SUPFAM" id="SSF54001">
    <property type="entry name" value="Cysteine proteinases"/>
    <property type="match status" value="1"/>
</dbReference>
<organism evidence="12 13">
    <name type="scientific">Carassius auratus</name>
    <name type="common">Goldfish</name>
    <dbReference type="NCBI Taxonomy" id="7957"/>
    <lineage>
        <taxon>Eukaryota</taxon>
        <taxon>Metazoa</taxon>
        <taxon>Chordata</taxon>
        <taxon>Craniata</taxon>
        <taxon>Vertebrata</taxon>
        <taxon>Euteleostomi</taxon>
        <taxon>Actinopterygii</taxon>
        <taxon>Neopterygii</taxon>
        <taxon>Teleostei</taxon>
        <taxon>Ostariophysi</taxon>
        <taxon>Cypriniformes</taxon>
        <taxon>Cyprinidae</taxon>
        <taxon>Cyprininae</taxon>
        <taxon>Carassius</taxon>
    </lineage>
</organism>
<keyword evidence="7" id="KW-0862">Zinc</keyword>
<dbReference type="SUPFAM" id="SSF57903">
    <property type="entry name" value="FYVE/PHD zinc finger"/>
    <property type="match status" value="1"/>
</dbReference>
<keyword evidence="3" id="KW-0479">Metal-binding</keyword>
<evidence type="ECO:0000256" key="1">
    <source>
        <dbReference type="ARBA" id="ARBA00005234"/>
    </source>
</evidence>
<dbReference type="SMART" id="SM00249">
    <property type="entry name" value="PHD"/>
    <property type="match status" value="1"/>
</dbReference>
<dbReference type="InterPro" id="IPR044613">
    <property type="entry name" value="Nep1/2-like"/>
</dbReference>
<name>A0A6P6PDJ4_CARAU</name>
<evidence type="ECO:0000256" key="6">
    <source>
        <dbReference type="ARBA" id="ARBA00022807"/>
    </source>
</evidence>
<evidence type="ECO:0000256" key="9">
    <source>
        <dbReference type="SAM" id="MobiDB-lite"/>
    </source>
</evidence>
<evidence type="ECO:0000256" key="3">
    <source>
        <dbReference type="ARBA" id="ARBA00022723"/>
    </source>
</evidence>
<dbReference type="PANTHER" id="PTHR46468">
    <property type="entry name" value="SENTRIN-SPECIFIC PROTEASE 8"/>
    <property type="match status" value="1"/>
</dbReference>
<dbReference type="Gene3D" id="3.40.395.10">
    <property type="entry name" value="Adenoviral Proteinase, Chain A"/>
    <property type="match status" value="1"/>
</dbReference>
<comment type="similarity">
    <text evidence="1">Belongs to the peptidase C48 family.</text>
</comment>
<dbReference type="GO" id="GO:0008234">
    <property type="term" value="F:cysteine-type peptidase activity"/>
    <property type="evidence" value="ECO:0007669"/>
    <property type="project" value="UniProtKB-KW"/>
</dbReference>
<dbReference type="InterPro" id="IPR011011">
    <property type="entry name" value="Znf_FYVE_PHD"/>
</dbReference>
<evidence type="ECO:0000256" key="2">
    <source>
        <dbReference type="ARBA" id="ARBA00022670"/>
    </source>
</evidence>
<dbReference type="GeneID" id="113098329"/>
<feature type="compositionally biased region" description="Basic and acidic residues" evidence="9">
    <location>
        <begin position="664"/>
        <end position="673"/>
    </location>
</feature>
<dbReference type="Pfam" id="PF02902">
    <property type="entry name" value="Peptidase_C48"/>
    <property type="match status" value="1"/>
</dbReference>
<dbReference type="Pfam" id="PF00628">
    <property type="entry name" value="PHD"/>
    <property type="match status" value="1"/>
</dbReference>
<evidence type="ECO:0000256" key="7">
    <source>
        <dbReference type="ARBA" id="ARBA00022833"/>
    </source>
</evidence>
<keyword evidence="4 8" id="KW-0863">Zinc-finger</keyword>
<dbReference type="GO" id="GO:0019784">
    <property type="term" value="F:deNEDDylase activity"/>
    <property type="evidence" value="ECO:0007669"/>
    <property type="project" value="InterPro"/>
</dbReference>
<evidence type="ECO:0000256" key="4">
    <source>
        <dbReference type="ARBA" id="ARBA00022771"/>
    </source>
</evidence>
<evidence type="ECO:0000259" key="11">
    <source>
        <dbReference type="PROSITE" id="PS50600"/>
    </source>
</evidence>
<dbReference type="GO" id="GO:0008270">
    <property type="term" value="F:zinc ion binding"/>
    <property type="evidence" value="ECO:0007669"/>
    <property type="project" value="UniProtKB-KW"/>
</dbReference>
<feature type="compositionally biased region" description="Polar residues" evidence="9">
    <location>
        <begin position="21"/>
        <end position="35"/>
    </location>
</feature>
<evidence type="ECO:0000256" key="5">
    <source>
        <dbReference type="ARBA" id="ARBA00022801"/>
    </source>
</evidence>
<dbReference type="GO" id="GO:0000338">
    <property type="term" value="P:protein deneddylation"/>
    <property type="evidence" value="ECO:0007669"/>
    <property type="project" value="TreeGrafter"/>
</dbReference>
<feature type="domain" description="PHD-type" evidence="10">
    <location>
        <begin position="916"/>
        <end position="972"/>
    </location>
</feature>
<dbReference type="PANTHER" id="PTHR46468:SF1">
    <property type="entry name" value="SENTRIN-SPECIFIC PROTEASE 8"/>
    <property type="match status" value="1"/>
</dbReference>
<dbReference type="InterPro" id="IPR019787">
    <property type="entry name" value="Znf_PHD-finger"/>
</dbReference>
<protein>
    <submittedName>
        <fullName evidence="13">Uncharacterized protein LOC113098329</fullName>
    </submittedName>
</protein>
<reference evidence="13" key="1">
    <citation type="submission" date="2025-08" db="UniProtKB">
        <authorList>
            <consortium name="RefSeq"/>
        </authorList>
    </citation>
    <scope>IDENTIFICATION</scope>
    <source>
        <strain evidence="13">Wakin</strain>
        <tissue evidence="13">Muscle</tissue>
    </source>
</reference>
<evidence type="ECO:0000256" key="8">
    <source>
        <dbReference type="PROSITE-ProRule" id="PRU00146"/>
    </source>
</evidence>
<dbReference type="InterPro" id="IPR001965">
    <property type="entry name" value="Znf_PHD"/>
</dbReference>
<dbReference type="RefSeq" id="XP_026119143.1">
    <property type="nucleotide sequence ID" value="XM_026263358.1"/>
</dbReference>
<dbReference type="InterPro" id="IPR013083">
    <property type="entry name" value="Znf_RING/FYVE/PHD"/>
</dbReference>
<dbReference type="AlphaFoldDB" id="A0A6P6PDJ4"/>
<dbReference type="InterPro" id="IPR003653">
    <property type="entry name" value="Peptidase_C48_C"/>
</dbReference>
<feature type="region of interest" description="Disordered" evidence="9">
    <location>
        <begin position="1"/>
        <end position="71"/>
    </location>
</feature>
<dbReference type="InterPro" id="IPR019786">
    <property type="entry name" value="Zinc_finger_PHD-type_CS"/>
</dbReference>
<sequence>MDSPALAEGLNFNEEGGDIVISSSPSEKISQNTFPITPFELHGNHADSDSRESVSPSPKDMGTHTHSTSEDSNVNNDDIFFRHKLPRHPCFFFVNRDIWTDLSNRQKLCQFSDLQWTNVISKGIYSVHPYCSIAFKRHHLKTKGSKRKGPLFHCLGYCTFTDCPVCVEVKIAHESTLKAVITFQGDEVCHSVEELRRRHVRADERDILAKQLESTLPRALYLQNLEKIESTVFESGCRDNAPTPAVLKNISWTSRKKARRHHNEVLSLQKMVEERTDSDKVLQKVILHPRGVMLWSQDSIRLFHQRCKTDVVYIDATGSIIQKGKGRSAPFYVYELVVRHPNKGASPVPVATYVTCDHTTSSVMYFLQSFQTDYYRLFGKTSQGRPVLIMCDGSLVLLQAVAYSFCRVSLGQLLKVYYDIVTGKLKDEKMKVPILHRCLSHVMRNAKVFCKKHSPKNYRLSMHVFGLLTSAATLVEMEDILFSMAVVFSSPQCGENVEKHFLNLQTKMLNMGISGDLTEVTEEDLELDMGPTPFQRHFEDIIADAPVQDKGEPNEYYSPTFMPNLVKHFLPQAPLWSALMLGNLSRHGKGPAYQNLSKKFERCCQLDTQNYTSDNKTQGIMEKSQWDLKRVRFQRPQTADKNNWIMGNKQRRNFHQKIQLESPSPEKKKKDSVTKTTSHILNDDTVQALWNLKDTEVVVAVVQSTDKDRKYTLHHRDFKTLQPHNWLNGETIECYFQALLNAKDDGRKIFLFNHYSAGVVVLGERSALSSHSLKKVNFDDYDALIGFFIVNRNHWKFLYLNRNMQKVFVVDPQGNEEEKDSQLAAKRFRQYFKMRQIRHAKTDWVDVEWTHGVLEHTNQEDGYSCGVYVMQMAKEVVEAFPQTPSKILIPSCKRSLAKLRKDMAVTILQASAFDPKEHCSFCGLHSPPGSVGLNTWIQCSKCERWFHFQCVNINKEDLNKFKKRKWFCAVCE</sequence>
<dbReference type="CDD" id="cd15489">
    <property type="entry name" value="PHD_SF"/>
    <property type="match status" value="1"/>
</dbReference>
<accession>A0A6P6PDJ4</accession>
<dbReference type="PROSITE" id="PS01359">
    <property type="entry name" value="ZF_PHD_1"/>
    <property type="match status" value="1"/>
</dbReference>
<dbReference type="KEGG" id="caua:113098329"/>
<feature type="domain" description="Ubiquitin-like protease family profile" evidence="11">
    <location>
        <begin position="711"/>
        <end position="876"/>
    </location>
</feature>
<feature type="compositionally biased region" description="Basic and acidic residues" evidence="9">
    <location>
        <begin position="42"/>
        <end position="52"/>
    </location>
</feature>